<proteinExistence type="inferred from homology"/>
<feature type="domain" description="Aminomethyltransferase C-terminal" evidence="5">
    <location>
        <begin position="860"/>
        <end position="945"/>
    </location>
</feature>
<sequence>MTPTPRVPGRGRVVSGETLRFRYDGQDYTGRRGDTLASALLANGVHLVGTSIRYGRPRGIFGAGVEEPNALVQIEQPFGEPMLTATTIELHDGLIARGLRGRGRLSPDPDPARYDAIHAHCDLLVVGAGPAGLLAALTGARAGVRVVLVDDQPTAGGALLGGTETLDDAPAADWAARVVAELAAHPLVRVLPRTTALGYYDGLVLALEKRTDHLGESAPARTSRQRVWRIRARHVIVATGAHERPIAFADNDRPGIMLASAARGYLNRFGVLAGRRVAVFTTNDSAYAAAIDMADAGARVAAVIDARAAAPAAWVAQCQRRDIETRAGQVVIGTTGRTRITAAHVAGWADGKPSGGRDGVACDLLLVSGGWNPTVHLFNHAGGALRYDPAIGALVPSGPRPTVRAAGAANGVFTLYGCLRDGAEAARAALSALGRSSREATLPAAPPPGPGAPAQVLWSVPDPDDEAWGATAFVDLQRDATVADVLRATGAGMRSVEHVKRYTTIGTAHDQGKTSGMLSTGVLAGFFGVDVAELGATTFRPPYLPVAFAALAGRDRGQLFDPVRSGPLQAWHTASGAVLQDAGQWRRPRYYPRPGEDMPAATARECRAVREQVGLTDASTLGKIAVHGPDAAILLDLMYTNLMSSLKVGCIRYGVMCGLDGVVIDDGTVARIAEHEHLLTTTTGGAAHVLDWMQEWSQTEWPHLRVSLTAVTEHWATFPLAGPRARDVLAAVAPGLGLSNAAFPHMTWRDAEVVGVPARLSRISFSGELAYEVSVDSWHAQSVWEALLAAGEPFGITPYGLEATLVLRAEKGFPIIGQDSDATTTPHDLGLAWAVSDKKTDFIGRRSFARPENRRPDRKGLVGLLPADPRVLLPEGAQLIATSVVPEPPVSMLGHVTSSYYSVALDRSFALALVRGGSERIGETLYVPVEDTVIPVTVTDRVLYDKENARRDG</sequence>
<evidence type="ECO:0000256" key="3">
    <source>
        <dbReference type="PIRNR" id="PIRNR037980"/>
    </source>
</evidence>
<keyword evidence="3" id="KW-0547">Nucleotide-binding</keyword>
<dbReference type="Pfam" id="PF01571">
    <property type="entry name" value="GCV_T"/>
    <property type="match status" value="1"/>
</dbReference>
<dbReference type="GO" id="GO:0046653">
    <property type="term" value="P:tetrahydrofolate metabolic process"/>
    <property type="evidence" value="ECO:0007669"/>
    <property type="project" value="UniProtKB-UniRule"/>
</dbReference>
<dbReference type="SUPFAM" id="SSF101790">
    <property type="entry name" value="Aminomethyltransferase beta-barrel domain"/>
    <property type="match status" value="1"/>
</dbReference>
<dbReference type="InterPro" id="IPR006277">
    <property type="entry name" value="Sarcosine_oxidase_asu"/>
</dbReference>
<keyword evidence="3" id="KW-0520">NAD</keyword>
<dbReference type="SUPFAM" id="SSF51905">
    <property type="entry name" value="FAD/NAD(P)-binding domain"/>
    <property type="match status" value="1"/>
</dbReference>
<dbReference type="InterPro" id="IPR013977">
    <property type="entry name" value="GcvT_C"/>
</dbReference>
<dbReference type="Pfam" id="PF13510">
    <property type="entry name" value="Fer2_4"/>
    <property type="match status" value="1"/>
</dbReference>
<dbReference type="Gene3D" id="3.50.50.60">
    <property type="entry name" value="FAD/NAD(P)-binding domain"/>
    <property type="match status" value="2"/>
</dbReference>
<evidence type="ECO:0000259" key="6">
    <source>
        <dbReference type="Pfam" id="PF17806"/>
    </source>
</evidence>
<dbReference type="GO" id="GO:0005737">
    <property type="term" value="C:cytoplasm"/>
    <property type="evidence" value="ECO:0007669"/>
    <property type="project" value="UniProtKB-SubCell"/>
</dbReference>
<dbReference type="InterPro" id="IPR028896">
    <property type="entry name" value="GcvT/YgfZ/DmdA"/>
</dbReference>
<dbReference type="Pfam" id="PF17806">
    <property type="entry name" value="SO_alpha_A3"/>
    <property type="match status" value="1"/>
</dbReference>
<dbReference type="Pfam" id="PF08669">
    <property type="entry name" value="GCV_T_C"/>
    <property type="match status" value="1"/>
</dbReference>
<dbReference type="Gene3D" id="3.10.20.440">
    <property type="entry name" value="2Fe-2S iron-sulphur cluster binding domain, sarcosine oxidase, alpha subunit, N-terminal domain"/>
    <property type="match status" value="1"/>
</dbReference>
<dbReference type="PRINTS" id="PR00469">
    <property type="entry name" value="PNDRDTASEII"/>
</dbReference>
<name>A0A5M3XNN6_9ACTN</name>
<keyword evidence="8" id="KW-1185">Reference proteome</keyword>
<dbReference type="PRINTS" id="PR00368">
    <property type="entry name" value="FADPNR"/>
</dbReference>
<organism evidence="7 8">
    <name type="scientific">Acrocarpospora pleiomorpha</name>
    <dbReference type="NCBI Taxonomy" id="90975"/>
    <lineage>
        <taxon>Bacteria</taxon>
        <taxon>Bacillati</taxon>
        <taxon>Actinomycetota</taxon>
        <taxon>Actinomycetes</taxon>
        <taxon>Streptosporangiales</taxon>
        <taxon>Streptosporangiaceae</taxon>
        <taxon>Acrocarpospora</taxon>
    </lineage>
</organism>
<accession>A0A5M3XNN6</accession>
<reference evidence="7 8" key="1">
    <citation type="submission" date="2019-10" db="EMBL/GenBank/DDBJ databases">
        <title>Whole genome shotgun sequence of Acrocarpospora pleiomorpha NBRC 16267.</title>
        <authorList>
            <person name="Ichikawa N."/>
            <person name="Kimura A."/>
            <person name="Kitahashi Y."/>
            <person name="Komaki H."/>
            <person name="Oguchi A."/>
        </authorList>
    </citation>
    <scope>NUCLEOTIDE SEQUENCE [LARGE SCALE GENOMIC DNA]</scope>
    <source>
        <strain evidence="7 8">NBRC 16267</strain>
    </source>
</reference>
<keyword evidence="3" id="KW-0963">Cytoplasm</keyword>
<comment type="subcellular location">
    <subcellularLocation>
        <location evidence="3">Cytoplasm</location>
    </subcellularLocation>
</comment>
<dbReference type="InterPro" id="IPR029043">
    <property type="entry name" value="GcvT/YgfZ_C"/>
</dbReference>
<comment type="similarity">
    <text evidence="1 3">Belongs to the GcvT family.</text>
</comment>
<evidence type="ECO:0000313" key="8">
    <source>
        <dbReference type="Proteomes" id="UP000377595"/>
    </source>
</evidence>
<dbReference type="PANTHER" id="PTHR43757:SF2">
    <property type="entry name" value="AMINOMETHYLTRANSFERASE, MITOCHONDRIAL"/>
    <property type="match status" value="1"/>
</dbReference>
<dbReference type="AlphaFoldDB" id="A0A5M3XNN6"/>
<dbReference type="GO" id="GO:0008115">
    <property type="term" value="F:sarcosine oxidase activity"/>
    <property type="evidence" value="ECO:0007669"/>
    <property type="project" value="UniProtKB-UniRule"/>
</dbReference>
<dbReference type="InterPro" id="IPR036188">
    <property type="entry name" value="FAD/NAD-bd_sf"/>
</dbReference>
<dbReference type="SUPFAM" id="SSF103025">
    <property type="entry name" value="Folate-binding domain"/>
    <property type="match status" value="1"/>
</dbReference>
<keyword evidence="2 3" id="KW-0560">Oxidoreductase</keyword>
<protein>
    <recommendedName>
        <fullName evidence="3">Sarcosine oxidase subunit alpha</fullName>
        <ecNumber evidence="3">1.5.3.24</ecNumber>
    </recommendedName>
</protein>
<dbReference type="InterPro" id="IPR041117">
    <property type="entry name" value="SoxA_A3"/>
</dbReference>
<dbReference type="EMBL" id="BLAF01000018">
    <property type="protein sequence ID" value="GES20753.1"/>
    <property type="molecule type" value="Genomic_DNA"/>
</dbReference>
<dbReference type="GO" id="GO:0000166">
    <property type="term" value="F:nucleotide binding"/>
    <property type="evidence" value="ECO:0007669"/>
    <property type="project" value="UniProtKB-KW"/>
</dbReference>
<dbReference type="InterPro" id="IPR027266">
    <property type="entry name" value="TrmE/GcvT-like"/>
</dbReference>
<dbReference type="OrthoDB" id="5287468at2"/>
<dbReference type="Pfam" id="PF12831">
    <property type="entry name" value="FAD_oxidored"/>
    <property type="match status" value="1"/>
</dbReference>
<dbReference type="InterPro" id="IPR006222">
    <property type="entry name" value="GCVT_N"/>
</dbReference>
<dbReference type="Proteomes" id="UP000377595">
    <property type="component" value="Unassembled WGS sequence"/>
</dbReference>
<evidence type="ECO:0000259" key="4">
    <source>
        <dbReference type="Pfam" id="PF01571"/>
    </source>
</evidence>
<feature type="domain" description="GCVT N-terminal" evidence="4">
    <location>
        <begin position="569"/>
        <end position="839"/>
    </location>
</feature>
<gene>
    <name evidence="7" type="primary">soxA_1</name>
    <name evidence="7" type="ORF">Aple_036490</name>
</gene>
<feature type="domain" description="SoxA A3" evidence="6">
    <location>
        <begin position="472"/>
        <end position="554"/>
    </location>
</feature>
<dbReference type="InterPro" id="IPR042204">
    <property type="entry name" value="2Fe-2S-bd_N"/>
</dbReference>
<dbReference type="Gene3D" id="3.30.1360.120">
    <property type="entry name" value="Probable tRNA modification gtpase trme, domain 1"/>
    <property type="match status" value="1"/>
</dbReference>
<comment type="catalytic activity">
    <reaction evidence="3">
        <text>sarcosine + (6S)-5,6,7,8-tetrahydrofolate + O2 = (6R)-5,10-methylene-5,6,7,8-tetrahydrofolate + glycine + H2O2</text>
        <dbReference type="Rhea" id="RHEA:70455"/>
        <dbReference type="ChEBI" id="CHEBI:15379"/>
        <dbReference type="ChEBI" id="CHEBI:15636"/>
        <dbReference type="ChEBI" id="CHEBI:16240"/>
        <dbReference type="ChEBI" id="CHEBI:57305"/>
        <dbReference type="ChEBI" id="CHEBI:57433"/>
        <dbReference type="ChEBI" id="CHEBI:57453"/>
        <dbReference type="EC" id="1.5.3.24"/>
    </reaction>
</comment>
<dbReference type="RefSeq" id="WP_155345778.1">
    <property type="nucleotide sequence ID" value="NZ_BAAAHM010000002.1"/>
</dbReference>
<evidence type="ECO:0000256" key="1">
    <source>
        <dbReference type="ARBA" id="ARBA00008609"/>
    </source>
</evidence>
<comment type="cofactor">
    <cofactor evidence="3">
        <name>NAD(+)</name>
        <dbReference type="ChEBI" id="CHEBI:57540"/>
    </cofactor>
    <text evidence="3">Binds 1 NAD(+) per subunit.</text>
</comment>
<comment type="caution">
    <text evidence="7">The sequence shown here is derived from an EMBL/GenBank/DDBJ whole genome shotgun (WGS) entry which is preliminary data.</text>
</comment>
<evidence type="ECO:0000259" key="5">
    <source>
        <dbReference type="Pfam" id="PF08669"/>
    </source>
</evidence>
<dbReference type="PANTHER" id="PTHR43757">
    <property type="entry name" value="AMINOMETHYLTRANSFERASE"/>
    <property type="match status" value="1"/>
</dbReference>
<dbReference type="EC" id="1.5.3.24" evidence="3"/>
<dbReference type="PIRSF" id="PIRSF037980">
    <property type="entry name" value="SoxA"/>
    <property type="match status" value="1"/>
</dbReference>
<evidence type="ECO:0000256" key="2">
    <source>
        <dbReference type="ARBA" id="ARBA00023002"/>
    </source>
</evidence>
<evidence type="ECO:0000313" key="7">
    <source>
        <dbReference type="EMBL" id="GES20753.1"/>
    </source>
</evidence>